<dbReference type="InterPro" id="IPR001082">
    <property type="entry name" value="Pilin"/>
</dbReference>
<dbReference type="NCBIfam" id="TIGR02532">
    <property type="entry name" value="IV_pilin_GFxxxE"/>
    <property type="match status" value="1"/>
</dbReference>
<dbReference type="STRING" id="888741.HMPREF9098_1850"/>
<dbReference type="HOGENOM" id="CLU_091705_4_0_4"/>
<evidence type="ECO:0000256" key="1">
    <source>
        <dbReference type="ARBA" id="ARBA00005233"/>
    </source>
</evidence>
<comment type="caution">
    <text evidence="6">The sequence shown here is derived from an EMBL/GenBank/DDBJ whole genome shotgun (WGS) entry which is preliminary data.</text>
</comment>
<dbReference type="Pfam" id="PF00114">
    <property type="entry name" value="Pilin"/>
    <property type="match status" value="1"/>
</dbReference>
<dbReference type="SUPFAM" id="SSF54523">
    <property type="entry name" value="Pili subunits"/>
    <property type="match status" value="1"/>
</dbReference>
<evidence type="ECO:0000256" key="3">
    <source>
        <dbReference type="ARBA" id="ARBA00023157"/>
    </source>
</evidence>
<evidence type="ECO:0000256" key="5">
    <source>
        <dbReference type="SAM" id="Phobius"/>
    </source>
</evidence>
<sequence length="156" mass="16794">MNNAYFLMKKGFTLIELMIVIAIIGILAAIALPAYQEYVGRAQAMEAFTLSDGLRNEIAIWAAEYHSFPDAAAIANNGYIGSQAVVLKGKYVSSGGVSVGSNGRILVTFANGNLSGQTMVLTPTLNMVNNEQIIKWKCGSDPANTVQERYLPVSCR</sequence>
<keyword evidence="5" id="KW-0812">Transmembrane</keyword>
<gene>
    <name evidence="6" type="ORF">HMPREF9098_1850</name>
</gene>
<dbReference type="RefSeq" id="WP_003783807.1">
    <property type="nucleotide sequence ID" value="NZ_GL870929.1"/>
</dbReference>
<reference evidence="6 7" key="1">
    <citation type="submission" date="2011-01" db="EMBL/GenBank/DDBJ databases">
        <authorList>
            <person name="Muzny D."/>
            <person name="Qin X."/>
            <person name="Deng J."/>
            <person name="Jiang H."/>
            <person name="Liu Y."/>
            <person name="Qu J."/>
            <person name="Song X.-Z."/>
            <person name="Zhang L."/>
            <person name="Thornton R."/>
            <person name="Coyle M."/>
            <person name="Francisco L."/>
            <person name="Jackson L."/>
            <person name="Javaid M."/>
            <person name="Korchina V."/>
            <person name="Kovar C."/>
            <person name="Mata R."/>
            <person name="Mathew T."/>
            <person name="Ngo R."/>
            <person name="Nguyen L."/>
            <person name="Nguyen N."/>
            <person name="Okwuonu G."/>
            <person name="Ongeri F."/>
            <person name="Pham C."/>
            <person name="Simmons D."/>
            <person name="Wilczek-Boney K."/>
            <person name="Hale W."/>
            <person name="Jakkamsetti A."/>
            <person name="Pham P."/>
            <person name="Ruth R."/>
            <person name="San Lucas F."/>
            <person name="Warren J."/>
            <person name="Zhang J."/>
            <person name="Zhao Z."/>
            <person name="Zhou C."/>
            <person name="Zhu D."/>
            <person name="Lee S."/>
            <person name="Bess C."/>
            <person name="Blankenburg K."/>
            <person name="Forbes L."/>
            <person name="Fu Q."/>
            <person name="Gubbala S."/>
            <person name="Hirani K."/>
            <person name="Jayaseelan J.C."/>
            <person name="Lara F."/>
            <person name="Munidasa M."/>
            <person name="Palculict T."/>
            <person name="Patil S."/>
            <person name="Pu L.-L."/>
            <person name="Saada N."/>
            <person name="Tang L."/>
            <person name="Weissenberger G."/>
            <person name="Zhu Y."/>
            <person name="Hemphill L."/>
            <person name="Shang Y."/>
            <person name="Youmans B."/>
            <person name="Ayvaz T."/>
            <person name="Ross M."/>
            <person name="Santibanez J."/>
            <person name="Aqrawi P."/>
            <person name="Gross S."/>
            <person name="Joshi V."/>
            <person name="Fowler G."/>
            <person name="Nazareth L."/>
            <person name="Reid J."/>
            <person name="Worley K."/>
            <person name="Petrosino J."/>
            <person name="Highlander S."/>
            <person name="Gibbs R."/>
        </authorList>
    </citation>
    <scope>NUCLEOTIDE SEQUENCE [LARGE SCALE GENOMIC DNA]</scope>
    <source>
        <strain evidence="6 7">ATCC 33394</strain>
    </source>
</reference>
<evidence type="ECO:0000313" key="6">
    <source>
        <dbReference type="EMBL" id="EGC16721.1"/>
    </source>
</evidence>
<dbReference type="GO" id="GO:0044096">
    <property type="term" value="C:type IV pilus"/>
    <property type="evidence" value="ECO:0007669"/>
    <property type="project" value="TreeGrafter"/>
</dbReference>
<dbReference type="PANTHER" id="PTHR30093">
    <property type="entry name" value="GENERAL SECRETION PATHWAY PROTEIN G"/>
    <property type="match status" value="1"/>
</dbReference>
<dbReference type="Proteomes" id="UP000004088">
    <property type="component" value="Unassembled WGS sequence"/>
</dbReference>
<feature type="transmembrane region" description="Helical" evidence="5">
    <location>
        <begin position="12"/>
        <end position="35"/>
    </location>
</feature>
<keyword evidence="3" id="KW-1015">Disulfide bond</keyword>
<dbReference type="InterPro" id="IPR012902">
    <property type="entry name" value="N_methyl_site"/>
</dbReference>
<dbReference type="AlphaFoldDB" id="F0F165"/>
<proteinExistence type="inferred from homology"/>
<dbReference type="Gene3D" id="3.30.700.10">
    <property type="entry name" value="Glycoprotein, Type 4 Pilin"/>
    <property type="match status" value="1"/>
</dbReference>
<dbReference type="InterPro" id="IPR045584">
    <property type="entry name" value="Pilin-like"/>
</dbReference>
<evidence type="ECO:0000256" key="2">
    <source>
        <dbReference type="ARBA" id="ARBA00022481"/>
    </source>
</evidence>
<dbReference type="GO" id="GO:0043107">
    <property type="term" value="P:type IV pilus-dependent motility"/>
    <property type="evidence" value="ECO:0007669"/>
    <property type="project" value="TreeGrafter"/>
</dbReference>
<keyword evidence="2" id="KW-0488">Methylation</keyword>
<keyword evidence="5" id="KW-1133">Transmembrane helix</keyword>
<keyword evidence="5" id="KW-0472">Membrane</keyword>
<dbReference type="PROSITE" id="PS00409">
    <property type="entry name" value="PROKAR_NTER_METHYL"/>
    <property type="match status" value="1"/>
</dbReference>
<dbReference type="PANTHER" id="PTHR30093:SF34">
    <property type="entry name" value="PREPILIN PEPTIDASE-DEPENDENT PROTEIN D"/>
    <property type="match status" value="1"/>
</dbReference>
<accession>F0F165</accession>
<protein>
    <submittedName>
        <fullName evidence="6">Pilin (Bacterial filament)</fullName>
    </submittedName>
</protein>
<name>F0F165_9NEIS</name>
<dbReference type="Pfam" id="PF07963">
    <property type="entry name" value="N_methyl"/>
    <property type="match status" value="1"/>
</dbReference>
<evidence type="ECO:0000313" key="7">
    <source>
        <dbReference type="Proteomes" id="UP000004088"/>
    </source>
</evidence>
<comment type="similarity">
    <text evidence="1 4">Belongs to the N-Me-Phe pilin family.</text>
</comment>
<keyword evidence="4" id="KW-0281">Fimbrium</keyword>
<dbReference type="EMBL" id="AEWV01000037">
    <property type="protein sequence ID" value="EGC16721.1"/>
    <property type="molecule type" value="Genomic_DNA"/>
</dbReference>
<keyword evidence="7" id="KW-1185">Reference proteome</keyword>
<dbReference type="GO" id="GO:0007155">
    <property type="term" value="P:cell adhesion"/>
    <property type="evidence" value="ECO:0007669"/>
    <property type="project" value="InterPro"/>
</dbReference>
<organism evidence="6 7">
    <name type="scientific">Kingella denitrificans ATCC 33394</name>
    <dbReference type="NCBI Taxonomy" id="888741"/>
    <lineage>
        <taxon>Bacteria</taxon>
        <taxon>Pseudomonadati</taxon>
        <taxon>Pseudomonadota</taxon>
        <taxon>Betaproteobacteria</taxon>
        <taxon>Neisseriales</taxon>
        <taxon>Neisseriaceae</taxon>
        <taxon>Kingella</taxon>
    </lineage>
</organism>
<evidence type="ECO:0000256" key="4">
    <source>
        <dbReference type="RuleBase" id="RU000389"/>
    </source>
</evidence>